<dbReference type="EMBL" id="NVQC01000022">
    <property type="protein sequence ID" value="PTL35847.1"/>
    <property type="molecule type" value="Genomic_DNA"/>
</dbReference>
<comment type="caution">
    <text evidence="1">The sequence shown here is derived from an EMBL/GenBank/DDBJ whole genome shotgun (WGS) entry which is preliminary data.</text>
</comment>
<gene>
    <name evidence="1" type="ORF">CLG94_08840</name>
</gene>
<protein>
    <submittedName>
        <fullName evidence="1">Haloacid dehalogenase</fullName>
    </submittedName>
</protein>
<dbReference type="Gene3D" id="1.10.150.400">
    <property type="match status" value="1"/>
</dbReference>
<dbReference type="Gene3D" id="3.40.50.1000">
    <property type="entry name" value="HAD superfamily/HAD-like"/>
    <property type="match status" value="1"/>
</dbReference>
<evidence type="ECO:0000313" key="2">
    <source>
        <dbReference type="Proteomes" id="UP000241436"/>
    </source>
</evidence>
<dbReference type="AlphaFoldDB" id="A0A2T4TXP4"/>
<reference evidence="2" key="2">
    <citation type="journal article" date="2018" name="Environ. Microbiol.">
        <title>Bloom of a denitrifying methanotroph, 'Candidatus Methylomirabilis limnetica', in a deep stratified lake.</title>
        <authorList>
            <person name="Graf J.S."/>
            <person name="Mayr M.J."/>
            <person name="Marchant H.K."/>
            <person name="Tienken D."/>
            <person name="Hach P.F."/>
            <person name="Brand A."/>
            <person name="Schubert C.J."/>
            <person name="Kuypers M.M."/>
            <person name="Milucka J."/>
        </authorList>
    </citation>
    <scope>NUCLEOTIDE SEQUENCE [LARGE SCALE GENOMIC DNA]</scope>
    <source>
        <strain evidence="2">Zug</strain>
    </source>
</reference>
<name>A0A2T4TXP4_9BACT</name>
<dbReference type="InterPro" id="IPR036412">
    <property type="entry name" value="HAD-like_sf"/>
</dbReference>
<keyword evidence="2" id="KW-1185">Reference proteome</keyword>
<organism evidence="1 2">
    <name type="scientific">Candidatus Methylomirabilis limnetica</name>
    <dbReference type="NCBI Taxonomy" id="2033718"/>
    <lineage>
        <taxon>Bacteria</taxon>
        <taxon>Candidatus Methylomirabilota</taxon>
        <taxon>Candidatus Methylomirabilia</taxon>
        <taxon>Candidatus Methylomirabilales</taxon>
        <taxon>Candidatus Methylomirabilaceae</taxon>
        <taxon>Candidatus Methylomirabilis</taxon>
    </lineage>
</organism>
<reference evidence="1 2" key="1">
    <citation type="submission" date="2017-09" db="EMBL/GenBank/DDBJ databases">
        <title>Bloom of a denitrifying methanotroph, Candidatus Methylomirabilis limnetica, in a deep stratified lake.</title>
        <authorList>
            <person name="Graf J.S."/>
            <person name="Marchant H.K."/>
            <person name="Tienken D."/>
            <person name="Hach P.F."/>
            <person name="Brand A."/>
            <person name="Schubert C.J."/>
            <person name="Kuypers M.M."/>
            <person name="Milucka J."/>
        </authorList>
    </citation>
    <scope>NUCLEOTIDE SEQUENCE [LARGE SCALE GENOMIC DNA]</scope>
    <source>
        <strain evidence="1 2">Zug</strain>
    </source>
</reference>
<sequence length="699" mass="80776">MPLEIHNAAEAGGTSEYHLMTVDVWDTLLRRRCHPDAVKLHVCRWLLHCHGRRLPPEHRDHWVLLRLRQQAERELGEESRREGGDDEYRHLEVYERWLYLAGIKTTFSPEEISRLCIALGQVELEQERYISYADPSIADVLADIRARKTLFLSDFYLPVEMVRELLSFHHMDGIAPDGVVSCDVKLNKKSGRLFRYLHESLGITPDRHIHVGDHLWADVESPKQIGIAVAHYMPENEHRQRRMREDSFRARGDFLQRAVHLLCDSRDSRYDQDGSLSARFYELGRESSLWFFGFVLYLMECAVAEKVDRLFFLTREGEFFLELYRRAAECRILGCSVPEGTLLEVSRISTFAGSLRSFTSTELMRIWNQYSVQSMNALLTSLGIDPSRFVDKAASYGIDIDQDITYPWQDSRVQAWFNDDWVRQEIERELSRKQSDLSSYLASVGLPGQSTKVGIVDIGWRGTIQDNLAYAMPTVQLHGYYLGLIRYLNDQPSNAVKSAFGPNLNEAQSDYADLLDFVAPVEMLCNSPHGGVERYEVSGNGVRVARLTDPAENQVYDSYIRHFQAGVIDSIAYWSDFVRTHAYTSAEIRPLAMEIWGTLIQKPPSFLSKAYFELNHNETFGVGRFSDKRRSPRTQGLLFAFLSKRHRQQLDSFLTEVGWVPGLMVHPETAPIFKWFLRTFLQARRIKRFACNFLRARFV</sequence>
<dbReference type="OrthoDB" id="9816564at2"/>
<accession>A0A2T4TXP4</accession>
<dbReference type="RefSeq" id="WP_107562717.1">
    <property type="nucleotide sequence ID" value="NZ_NVQC01000022.1"/>
</dbReference>
<dbReference type="Proteomes" id="UP000241436">
    <property type="component" value="Unassembled WGS sequence"/>
</dbReference>
<proteinExistence type="predicted"/>
<dbReference type="SUPFAM" id="SSF56784">
    <property type="entry name" value="HAD-like"/>
    <property type="match status" value="1"/>
</dbReference>
<evidence type="ECO:0000313" key="1">
    <source>
        <dbReference type="EMBL" id="PTL35847.1"/>
    </source>
</evidence>
<dbReference type="InterPro" id="IPR023214">
    <property type="entry name" value="HAD_sf"/>
</dbReference>